<protein>
    <submittedName>
        <fullName evidence="1">Uncharacterized protein</fullName>
    </submittedName>
</protein>
<accession>A0A4U0XBS9</accession>
<dbReference type="AlphaFoldDB" id="A0A4U0XBS9"/>
<keyword evidence="2" id="KW-1185">Reference proteome</keyword>
<evidence type="ECO:0000313" key="1">
    <source>
        <dbReference type="EMBL" id="TKA73317.1"/>
    </source>
</evidence>
<reference evidence="1 2" key="1">
    <citation type="submission" date="2017-03" db="EMBL/GenBank/DDBJ databases">
        <title>Genomes of endolithic fungi from Antarctica.</title>
        <authorList>
            <person name="Coleine C."/>
            <person name="Masonjones S."/>
            <person name="Stajich J.E."/>
        </authorList>
    </citation>
    <scope>NUCLEOTIDE SEQUENCE [LARGE SCALE GENOMIC DNA]</scope>
    <source>
        <strain evidence="1 2">CCFEE 5187</strain>
    </source>
</reference>
<name>A0A4U0XBS9_9PEZI</name>
<gene>
    <name evidence="1" type="ORF">B0A49_03126</name>
</gene>
<evidence type="ECO:0000313" key="2">
    <source>
        <dbReference type="Proteomes" id="UP000308768"/>
    </source>
</evidence>
<comment type="caution">
    <text evidence="1">The sequence shown here is derived from an EMBL/GenBank/DDBJ whole genome shotgun (WGS) entry which is preliminary data.</text>
</comment>
<dbReference type="EMBL" id="NAJN01000441">
    <property type="protein sequence ID" value="TKA73317.1"/>
    <property type="molecule type" value="Genomic_DNA"/>
</dbReference>
<organism evidence="1 2">
    <name type="scientific">Cryomyces minteri</name>
    <dbReference type="NCBI Taxonomy" id="331657"/>
    <lineage>
        <taxon>Eukaryota</taxon>
        <taxon>Fungi</taxon>
        <taxon>Dikarya</taxon>
        <taxon>Ascomycota</taxon>
        <taxon>Pezizomycotina</taxon>
        <taxon>Dothideomycetes</taxon>
        <taxon>Dothideomycetes incertae sedis</taxon>
        <taxon>Cryomyces</taxon>
    </lineage>
</organism>
<dbReference type="Proteomes" id="UP000308768">
    <property type="component" value="Unassembled WGS sequence"/>
</dbReference>
<sequence>MVNFYLLLKFTPHDSAYPGRGDNNHHDAGASEIRNTVGSQSIVLRLISNPIAQPAYPSTSTLPLPSFPLQSIVKLDFLRAYKTARGLCRRGFLLRKDTLTVLAFLLIYIGGSYKLVQLLSKLASLSTVFTMFSRFSFRARRSTGVDDEDHVPILPASAAEFGRTRTAPTAAPHCTGPSSATSNTTVRVGARYGRVEAMHKQRASLHPSARAHEDRFGEIVVWIGVAALMTPKHWAMLKALELNPAHPDYWEGWRQVSVVHPDSPSTQVMAAASETRVLAATRPPLRRFNALHATAFGESVAEVEEKQVLLPTRPPLWRFNALDASAFEEAIADADDAMVPPPTPPDEQPGRRLDHHNAYGNILWVTFGVFA</sequence>
<proteinExistence type="predicted"/>